<dbReference type="EMBL" id="JAUYZG010000011">
    <property type="protein sequence ID" value="KAK2894905.1"/>
    <property type="molecule type" value="Genomic_DNA"/>
</dbReference>
<gene>
    <name evidence="1" type="ORF">Q8A67_012134</name>
</gene>
<evidence type="ECO:0000313" key="1">
    <source>
        <dbReference type="EMBL" id="KAK2894905.1"/>
    </source>
</evidence>
<organism evidence="1 2">
    <name type="scientific">Cirrhinus molitorella</name>
    <name type="common">mud carp</name>
    <dbReference type="NCBI Taxonomy" id="172907"/>
    <lineage>
        <taxon>Eukaryota</taxon>
        <taxon>Metazoa</taxon>
        <taxon>Chordata</taxon>
        <taxon>Craniata</taxon>
        <taxon>Vertebrata</taxon>
        <taxon>Euteleostomi</taxon>
        <taxon>Actinopterygii</taxon>
        <taxon>Neopterygii</taxon>
        <taxon>Teleostei</taxon>
        <taxon>Ostariophysi</taxon>
        <taxon>Cypriniformes</taxon>
        <taxon>Cyprinidae</taxon>
        <taxon>Labeoninae</taxon>
        <taxon>Labeonini</taxon>
        <taxon>Cirrhinus</taxon>
    </lineage>
</organism>
<dbReference type="Proteomes" id="UP001187343">
    <property type="component" value="Unassembled WGS sequence"/>
</dbReference>
<sequence length="126" mass="14137">MPEMLECHLRSALLHGLRPEITQAVKINCLEWNDVWLTVILKHTMHAEELQSVKRERTKTKADKDLQLAFMKAMTGAGSSKRNGKEASGHQIRECPQEIGLSILPPPVLQGTAVYSEHSSQCPPRK</sequence>
<accession>A0AA88TNL9</accession>
<name>A0AA88TNL9_9TELE</name>
<protein>
    <submittedName>
        <fullName evidence="1">Uncharacterized protein</fullName>
    </submittedName>
</protein>
<comment type="caution">
    <text evidence="1">The sequence shown here is derived from an EMBL/GenBank/DDBJ whole genome shotgun (WGS) entry which is preliminary data.</text>
</comment>
<keyword evidence="2" id="KW-1185">Reference proteome</keyword>
<proteinExistence type="predicted"/>
<evidence type="ECO:0000313" key="2">
    <source>
        <dbReference type="Proteomes" id="UP001187343"/>
    </source>
</evidence>
<reference evidence="1" key="1">
    <citation type="submission" date="2023-08" db="EMBL/GenBank/DDBJ databases">
        <title>Chromosome-level Genome Assembly of mud carp (Cirrhinus molitorella).</title>
        <authorList>
            <person name="Liu H."/>
        </authorList>
    </citation>
    <scope>NUCLEOTIDE SEQUENCE</scope>
    <source>
        <strain evidence="1">Prfri</strain>
        <tissue evidence="1">Muscle</tissue>
    </source>
</reference>
<dbReference type="AlphaFoldDB" id="A0AA88TNL9"/>